<dbReference type="HAMAP" id="MF_01875">
    <property type="entry name" value="Prokaryotic_Ku"/>
    <property type="match status" value="1"/>
</dbReference>
<protein>
    <recommendedName>
        <fullName evidence="2">Non-homologous end joining protein Ku</fullName>
    </recommendedName>
</protein>
<reference evidence="5" key="1">
    <citation type="submission" date="2015-09" db="EMBL/GenBank/DDBJ databases">
        <authorList>
            <person name="Bertelli C."/>
        </authorList>
    </citation>
    <scope>NUCLEOTIDE SEQUENCE [LARGE SCALE GENOMIC DNA]</scope>
    <source>
        <strain evidence="5">KNic</strain>
    </source>
</reference>
<accession>A0A0U5JGR4</accession>
<dbReference type="EMBL" id="LN879502">
    <property type="protein sequence ID" value="CUI17794.1"/>
    <property type="molecule type" value="Genomic_DNA"/>
</dbReference>
<name>A0A0U5JGR4_9BACT</name>
<dbReference type="SMART" id="SM00559">
    <property type="entry name" value="Ku78"/>
    <property type="match status" value="1"/>
</dbReference>
<keyword evidence="5" id="KW-1185">Reference proteome</keyword>
<comment type="function">
    <text evidence="2">With LigD forms a non-homologous end joining (NHEJ) DNA repair enzyme, which repairs dsDNA breaks with reduced fidelity. Binds linear dsDNA with 5'- and 3'- overhangs but not closed circular dsDNA nor ssDNA. Recruits and stimulates the ligase activity of LigD.</text>
</comment>
<sequence>MRALWTGALNFGLINIPVRLYSATQDHGLSFDMLHKKDLSPIRFARICKSDGKEVPYKDIVKGYEYQKGDYVVLVEEDFKQATVKKTKTIDILDFTFEKEIDPLYYEKPYYLEPDKGASKAYVLLREALKKSKKVGVAKFVLHNREHIAVIKPHDHLIILNQLRYQNEIKNTSNLHIPEKEVASSKEITMAIKLIDQLTSHFHLEDYHDTYTEELKAIIDDKLKGNKPKHAKAKEAKITPVKDIMAMLKESLEEHQRKSA</sequence>
<dbReference type="FunFam" id="2.40.290.10:FF:000004">
    <property type="entry name" value="Non-homologous end joining protein Ku"/>
    <property type="match status" value="1"/>
</dbReference>
<dbReference type="GO" id="GO:0003690">
    <property type="term" value="F:double-stranded DNA binding"/>
    <property type="evidence" value="ECO:0007669"/>
    <property type="project" value="UniProtKB-UniRule"/>
</dbReference>
<dbReference type="InterPro" id="IPR016194">
    <property type="entry name" value="SPOC-like_C_dom_sf"/>
</dbReference>
<dbReference type="Gene3D" id="2.40.290.10">
    <property type="match status" value="1"/>
</dbReference>
<comment type="similarity">
    <text evidence="2">Belongs to the prokaryotic Ku family.</text>
</comment>
<dbReference type="Proteomes" id="UP000069902">
    <property type="component" value="Chromosome cPNK"/>
</dbReference>
<dbReference type="KEGG" id="pnl:PNK_2193"/>
<dbReference type="GO" id="GO:0006303">
    <property type="term" value="P:double-strand break repair via nonhomologous end joining"/>
    <property type="evidence" value="ECO:0007669"/>
    <property type="project" value="UniProtKB-UniRule"/>
</dbReference>
<dbReference type="PANTHER" id="PTHR41251">
    <property type="entry name" value="NON-HOMOLOGOUS END JOINING PROTEIN KU"/>
    <property type="match status" value="1"/>
</dbReference>
<evidence type="ECO:0000256" key="1">
    <source>
        <dbReference type="ARBA" id="ARBA00023125"/>
    </source>
</evidence>
<dbReference type="RefSeq" id="WP_059062007.1">
    <property type="nucleotide sequence ID" value="NZ_LN879502.1"/>
</dbReference>
<dbReference type="GO" id="GO:0006310">
    <property type="term" value="P:DNA recombination"/>
    <property type="evidence" value="ECO:0007669"/>
    <property type="project" value="UniProtKB-KW"/>
</dbReference>
<dbReference type="InterPro" id="IPR006164">
    <property type="entry name" value="DNA_bd_Ku70/Ku80"/>
</dbReference>
<gene>
    <name evidence="2" type="primary">ku</name>
    <name evidence="4" type="ORF">PNK_2193</name>
</gene>
<keyword evidence="1 2" id="KW-0238">DNA-binding</keyword>
<dbReference type="PATRIC" id="fig|389348.3.peg.2465"/>
<proteinExistence type="inferred from homology"/>
<feature type="domain" description="Ku" evidence="3">
    <location>
        <begin position="52"/>
        <end position="180"/>
    </location>
</feature>
<dbReference type="NCBIfam" id="TIGR02772">
    <property type="entry name" value="Ku_bact"/>
    <property type="match status" value="1"/>
</dbReference>
<evidence type="ECO:0000313" key="4">
    <source>
        <dbReference type="EMBL" id="CUI17794.1"/>
    </source>
</evidence>
<dbReference type="Pfam" id="PF02735">
    <property type="entry name" value="Ku"/>
    <property type="match status" value="1"/>
</dbReference>
<dbReference type="PANTHER" id="PTHR41251:SF1">
    <property type="entry name" value="NON-HOMOLOGOUS END JOINING PROTEIN KU"/>
    <property type="match status" value="1"/>
</dbReference>
<comment type="subunit">
    <text evidence="2">Homodimer. Interacts with LigD.</text>
</comment>
<keyword evidence="2" id="KW-0227">DNA damage</keyword>
<dbReference type="PIRSF" id="PIRSF006493">
    <property type="entry name" value="Prok_Ku"/>
    <property type="match status" value="1"/>
</dbReference>
<keyword evidence="2" id="KW-0233">DNA recombination</keyword>
<organism evidence="4 5">
    <name type="scientific">Candidatus Protochlamydia naegleriophila</name>
    <dbReference type="NCBI Taxonomy" id="389348"/>
    <lineage>
        <taxon>Bacteria</taxon>
        <taxon>Pseudomonadati</taxon>
        <taxon>Chlamydiota</taxon>
        <taxon>Chlamydiia</taxon>
        <taxon>Parachlamydiales</taxon>
        <taxon>Parachlamydiaceae</taxon>
        <taxon>Candidatus Protochlamydia</taxon>
    </lineage>
</organism>
<dbReference type="STRING" id="389348.PNK_2193"/>
<keyword evidence="2" id="KW-0234">DNA repair</keyword>
<dbReference type="AlphaFoldDB" id="A0A0U5JGR4"/>
<dbReference type="CDD" id="cd00789">
    <property type="entry name" value="KU_like"/>
    <property type="match status" value="1"/>
</dbReference>
<dbReference type="InterPro" id="IPR009187">
    <property type="entry name" value="Prok_Ku"/>
</dbReference>
<evidence type="ECO:0000256" key="2">
    <source>
        <dbReference type="HAMAP-Rule" id="MF_01875"/>
    </source>
</evidence>
<evidence type="ECO:0000313" key="5">
    <source>
        <dbReference type="Proteomes" id="UP000069902"/>
    </source>
</evidence>
<evidence type="ECO:0000259" key="3">
    <source>
        <dbReference type="SMART" id="SM00559"/>
    </source>
</evidence>
<dbReference type="InParanoid" id="A0A0U5JGR4"/>
<dbReference type="SUPFAM" id="SSF100939">
    <property type="entry name" value="SPOC domain-like"/>
    <property type="match status" value="1"/>
</dbReference>